<evidence type="ECO:0008006" key="4">
    <source>
        <dbReference type="Google" id="ProtNLM"/>
    </source>
</evidence>
<evidence type="ECO:0000256" key="1">
    <source>
        <dbReference type="SAM" id="Phobius"/>
    </source>
</evidence>
<dbReference type="OrthoDB" id="5371583at2759"/>
<sequence>MAYYDRTAGASAAYDGQREEYGSSAPKIKLGSSIRLGPIPNYEAASIRSGLEPDQYQDHYQPLTPYAITHARLQQIEAHDRRVKLWIRILKFLERVLSLVLSILTLIPLVMTLVKFFQTKDIYYTVDGTQRTAWAENSITWYTYLYAAVAGLSSLFNAAIVLAYIVGVRRANAVEAVASKWEYLVQGSQIVIWAVSAGIYRYGREPVDGKFRDLWGWTCSQDAAALQAVVDDVEFEKYCGMQTASFNLGISNVAQAVLALVLYAFAFVRVRSKKRVQRAHARYDEAREPLRS</sequence>
<dbReference type="InParanoid" id="A0A1Z5TGM8"/>
<dbReference type="EMBL" id="MUNK01000048">
    <property type="protein sequence ID" value="OTA35145.1"/>
    <property type="molecule type" value="Genomic_DNA"/>
</dbReference>
<gene>
    <name evidence="2" type="ORF">BTJ68_05008</name>
</gene>
<feature type="transmembrane region" description="Helical" evidence="1">
    <location>
        <begin position="96"/>
        <end position="117"/>
    </location>
</feature>
<comment type="caution">
    <text evidence="2">The sequence shown here is derived from an EMBL/GenBank/DDBJ whole genome shotgun (WGS) entry which is preliminary data.</text>
</comment>
<reference evidence="2 3" key="1">
    <citation type="submission" date="2017-01" db="EMBL/GenBank/DDBJ databases">
        <title>The recent genome duplication of the halophilic yeast Hortaea werneckii: insights from long-read sequencing.</title>
        <authorList>
            <person name="Sinha S."/>
            <person name="Flibotte S."/>
            <person name="Neira M."/>
            <person name="Lenassi M."/>
            <person name="Gostincar C."/>
            <person name="Stajich J.E."/>
            <person name="Nislow C.E."/>
        </authorList>
    </citation>
    <scope>NUCLEOTIDE SEQUENCE [LARGE SCALE GENOMIC DNA]</scope>
    <source>
        <strain evidence="2 3">EXF-2000</strain>
    </source>
</reference>
<name>A0A1Z5TGM8_HORWE</name>
<evidence type="ECO:0000313" key="3">
    <source>
        <dbReference type="Proteomes" id="UP000194280"/>
    </source>
</evidence>
<proteinExistence type="predicted"/>
<dbReference type="STRING" id="1157616.A0A1Z5TGM8"/>
<accession>A0A1Z5TGM8</accession>
<feature type="transmembrane region" description="Helical" evidence="1">
    <location>
        <begin position="250"/>
        <end position="268"/>
    </location>
</feature>
<feature type="transmembrane region" description="Helical" evidence="1">
    <location>
        <begin position="144"/>
        <end position="169"/>
    </location>
</feature>
<keyword evidence="1" id="KW-0812">Transmembrane</keyword>
<organism evidence="2 3">
    <name type="scientific">Hortaea werneckii EXF-2000</name>
    <dbReference type="NCBI Taxonomy" id="1157616"/>
    <lineage>
        <taxon>Eukaryota</taxon>
        <taxon>Fungi</taxon>
        <taxon>Dikarya</taxon>
        <taxon>Ascomycota</taxon>
        <taxon>Pezizomycotina</taxon>
        <taxon>Dothideomycetes</taxon>
        <taxon>Dothideomycetidae</taxon>
        <taxon>Mycosphaerellales</taxon>
        <taxon>Teratosphaeriaceae</taxon>
        <taxon>Hortaea</taxon>
    </lineage>
</organism>
<dbReference type="VEuPathDB" id="FungiDB:BTJ68_05008"/>
<protein>
    <recommendedName>
        <fullName evidence="4">MARVEL domain-containing protein</fullName>
    </recommendedName>
</protein>
<dbReference type="PANTHER" id="PTHR42069">
    <property type="entry name" value="HYPHAL ANASTAMOSIS-8 PROTEIN"/>
    <property type="match status" value="1"/>
</dbReference>
<keyword evidence="3" id="KW-1185">Reference proteome</keyword>
<feature type="transmembrane region" description="Helical" evidence="1">
    <location>
        <begin position="181"/>
        <end position="202"/>
    </location>
</feature>
<dbReference type="AlphaFoldDB" id="A0A1Z5TGM8"/>
<evidence type="ECO:0000313" key="2">
    <source>
        <dbReference type="EMBL" id="OTA35145.1"/>
    </source>
</evidence>
<dbReference type="Proteomes" id="UP000194280">
    <property type="component" value="Unassembled WGS sequence"/>
</dbReference>
<keyword evidence="1" id="KW-0472">Membrane</keyword>
<dbReference type="PANTHER" id="PTHR42069:SF1">
    <property type="entry name" value="MARVEL DOMAIN-CONTAINING PROTEIN"/>
    <property type="match status" value="1"/>
</dbReference>
<keyword evidence="1" id="KW-1133">Transmembrane helix</keyword>